<sequence>MQLTDTLLTSVRELNPNNIVDFVADPEEPVSRVPTLTARPSYVRNLFWNPLERPSRITLANWSIHAPPLPPIPVNELRNKPAIETISSHPELFRITTPIKPAALEAYLVNHPNRDFVASIIDGLTNGFWPWADTTFTILPYKLDVKEYLQDPDHLLFANQQREVEIEEGRFSPSFDELLPGMLAVPVHVVPKPHPNKLRLVVNHSSEPFVRNALIDKVHVSVPLDTVQDLGFRRPLDIIGFHVDTEAMTITMPEKSRNDLIKALRDFAVPGNRLRLCEFQAIAGWVNWALNAYPLDPLLRPALSAIYAKMAGKTKAFAEVRVNSAICRELHWAPDHLEVMDGVYLISACDWEPDQADFTKPTETCTMRRNRIRPKLQEVLQCLKYSRKQKRLDFNEGYLAREEDYAIDGRVTVAALQELLELGKIDEIQTLLAEAHQFEQSNLDT</sequence>
<evidence type="ECO:0000313" key="2">
    <source>
        <dbReference type="Proteomes" id="UP000284842"/>
    </source>
</evidence>
<dbReference type="EMBL" id="NHTK01005648">
    <property type="protein sequence ID" value="PPQ75692.1"/>
    <property type="molecule type" value="Genomic_DNA"/>
</dbReference>
<dbReference type="Proteomes" id="UP000284842">
    <property type="component" value="Unassembled WGS sequence"/>
</dbReference>
<name>A0A409WB01_9AGAR</name>
<gene>
    <name evidence="1" type="ORF">CVT24_002535</name>
</gene>
<organism evidence="1 2">
    <name type="scientific">Panaeolus cyanescens</name>
    <dbReference type="NCBI Taxonomy" id="181874"/>
    <lineage>
        <taxon>Eukaryota</taxon>
        <taxon>Fungi</taxon>
        <taxon>Dikarya</taxon>
        <taxon>Basidiomycota</taxon>
        <taxon>Agaricomycotina</taxon>
        <taxon>Agaricomycetes</taxon>
        <taxon>Agaricomycetidae</taxon>
        <taxon>Agaricales</taxon>
        <taxon>Agaricineae</taxon>
        <taxon>Galeropsidaceae</taxon>
        <taxon>Panaeolus</taxon>
    </lineage>
</organism>
<dbReference type="InParanoid" id="A0A409WB01"/>
<protein>
    <submittedName>
        <fullName evidence="1">Uncharacterized protein</fullName>
    </submittedName>
</protein>
<comment type="caution">
    <text evidence="1">The sequence shown here is derived from an EMBL/GenBank/DDBJ whole genome shotgun (WGS) entry which is preliminary data.</text>
</comment>
<reference evidence="1 2" key="1">
    <citation type="journal article" date="2018" name="Evol. Lett.">
        <title>Horizontal gene cluster transfer increased hallucinogenic mushroom diversity.</title>
        <authorList>
            <person name="Reynolds H.T."/>
            <person name="Vijayakumar V."/>
            <person name="Gluck-Thaler E."/>
            <person name="Korotkin H.B."/>
            <person name="Matheny P.B."/>
            <person name="Slot J.C."/>
        </authorList>
    </citation>
    <scope>NUCLEOTIDE SEQUENCE [LARGE SCALE GENOMIC DNA]</scope>
    <source>
        <strain evidence="1 2">2629</strain>
    </source>
</reference>
<proteinExistence type="predicted"/>
<dbReference type="AlphaFoldDB" id="A0A409WB01"/>
<dbReference type="OrthoDB" id="3254233at2759"/>
<accession>A0A409WB01</accession>
<dbReference type="STRING" id="181874.A0A409WB01"/>
<evidence type="ECO:0000313" key="1">
    <source>
        <dbReference type="EMBL" id="PPQ75692.1"/>
    </source>
</evidence>
<keyword evidence="2" id="KW-1185">Reference proteome</keyword>